<evidence type="ECO:0000313" key="1">
    <source>
        <dbReference type="EMBL" id="GIY89994.1"/>
    </source>
</evidence>
<gene>
    <name evidence="1" type="ORF">CEXT_731311</name>
</gene>
<reference evidence="1 2" key="1">
    <citation type="submission" date="2021-06" db="EMBL/GenBank/DDBJ databases">
        <title>Caerostris extrusa draft genome.</title>
        <authorList>
            <person name="Kono N."/>
            <person name="Arakawa K."/>
        </authorList>
    </citation>
    <scope>NUCLEOTIDE SEQUENCE [LARGE SCALE GENOMIC DNA]</scope>
</reference>
<evidence type="ECO:0000313" key="2">
    <source>
        <dbReference type="Proteomes" id="UP001054945"/>
    </source>
</evidence>
<accession>A0AAV4X647</accession>
<comment type="caution">
    <text evidence="1">The sequence shown here is derived from an EMBL/GenBank/DDBJ whole genome shotgun (WGS) entry which is preliminary data.</text>
</comment>
<dbReference type="EMBL" id="BPLR01017279">
    <property type="protein sequence ID" value="GIY89994.1"/>
    <property type="molecule type" value="Genomic_DNA"/>
</dbReference>
<name>A0AAV4X647_CAEEX</name>
<organism evidence="1 2">
    <name type="scientific">Caerostris extrusa</name>
    <name type="common">Bark spider</name>
    <name type="synonym">Caerostris bankana</name>
    <dbReference type="NCBI Taxonomy" id="172846"/>
    <lineage>
        <taxon>Eukaryota</taxon>
        <taxon>Metazoa</taxon>
        <taxon>Ecdysozoa</taxon>
        <taxon>Arthropoda</taxon>
        <taxon>Chelicerata</taxon>
        <taxon>Arachnida</taxon>
        <taxon>Araneae</taxon>
        <taxon>Araneomorphae</taxon>
        <taxon>Entelegynae</taxon>
        <taxon>Araneoidea</taxon>
        <taxon>Araneidae</taxon>
        <taxon>Caerostris</taxon>
    </lineage>
</organism>
<sequence length="141" mass="16379">MGERLFLSQKKFGSLIPPTDSVLHSQQLNIQITRNPCFQNRQGHYMETWQKFAKCPPQRKSFQTAIGYSGTNMFVFCSQTFTGMKDESSVIFCPQGWWAFTLEESQPECTILFFLFLKIRSGALRQFLFFDTKRFFSVAIG</sequence>
<proteinExistence type="predicted"/>
<dbReference type="AlphaFoldDB" id="A0AAV4X647"/>
<keyword evidence="2" id="KW-1185">Reference proteome</keyword>
<protein>
    <submittedName>
        <fullName evidence="1">Uncharacterized protein</fullName>
    </submittedName>
</protein>
<dbReference type="Proteomes" id="UP001054945">
    <property type="component" value="Unassembled WGS sequence"/>
</dbReference>